<dbReference type="OrthoDB" id="6271941at2759"/>
<dbReference type="Proteomes" id="UP000749559">
    <property type="component" value="Unassembled WGS sequence"/>
</dbReference>
<dbReference type="SUPFAM" id="SSF56436">
    <property type="entry name" value="C-type lectin-like"/>
    <property type="match status" value="1"/>
</dbReference>
<dbReference type="PROSITE" id="PS00615">
    <property type="entry name" value="C_TYPE_LECTIN_1"/>
    <property type="match status" value="1"/>
</dbReference>
<accession>A0A8J1UCK4</accession>
<dbReference type="SMART" id="SM00034">
    <property type="entry name" value="CLECT"/>
    <property type="match status" value="1"/>
</dbReference>
<evidence type="ECO:0000313" key="2">
    <source>
        <dbReference type="Proteomes" id="UP000749559"/>
    </source>
</evidence>
<dbReference type="EMBL" id="CAIIXF020000001">
    <property type="protein sequence ID" value="CAH1773717.1"/>
    <property type="molecule type" value="Genomic_DNA"/>
</dbReference>
<dbReference type="PANTHER" id="PTHR22803">
    <property type="entry name" value="MANNOSE, PHOSPHOLIPASE, LECTIN RECEPTOR RELATED"/>
    <property type="match status" value="1"/>
</dbReference>
<reference evidence="1" key="1">
    <citation type="submission" date="2022-03" db="EMBL/GenBank/DDBJ databases">
        <authorList>
            <person name="Martin C."/>
        </authorList>
    </citation>
    <scope>NUCLEOTIDE SEQUENCE</scope>
</reference>
<name>A0A8J1UCK4_OWEFU</name>
<dbReference type="InterPro" id="IPR016187">
    <property type="entry name" value="CTDL_fold"/>
</dbReference>
<keyword evidence="2" id="KW-1185">Reference proteome</keyword>
<dbReference type="CDD" id="cd00037">
    <property type="entry name" value="CLECT"/>
    <property type="match status" value="1"/>
</dbReference>
<protein>
    <submittedName>
        <fullName evidence="1">Uncharacterized protein</fullName>
    </submittedName>
</protein>
<dbReference type="InterPro" id="IPR001304">
    <property type="entry name" value="C-type_lectin-like"/>
</dbReference>
<proteinExistence type="predicted"/>
<dbReference type="AlphaFoldDB" id="A0A8J1UCK4"/>
<dbReference type="InterPro" id="IPR050111">
    <property type="entry name" value="C-type_lectin/snaclec_domain"/>
</dbReference>
<sequence>MGIPMLCLLMIIAIVHLGHNAEAGKCPNLEKRLKDAQTELERLRNTGQCECSCMGQPGAPGPAGPPGPPLNQPKDCPKGFTKNEVLKSCHKFITNTKLMWTDALAFCQSLQANLVAIETHVEQLYLADKLTNGDLPTETWYWTGGNELCGTWEWAGGLSWTPKSITGYLNWDTTYELPQPQANDERCLGLHSEFTYKWHDLTCKSEEYFICEINLS</sequence>
<dbReference type="PROSITE" id="PS50041">
    <property type="entry name" value="C_TYPE_LECTIN_2"/>
    <property type="match status" value="1"/>
</dbReference>
<dbReference type="InterPro" id="IPR018378">
    <property type="entry name" value="C-type_lectin_CS"/>
</dbReference>
<organism evidence="1 2">
    <name type="scientific">Owenia fusiformis</name>
    <name type="common">Polychaete worm</name>
    <dbReference type="NCBI Taxonomy" id="6347"/>
    <lineage>
        <taxon>Eukaryota</taxon>
        <taxon>Metazoa</taxon>
        <taxon>Spiralia</taxon>
        <taxon>Lophotrochozoa</taxon>
        <taxon>Annelida</taxon>
        <taxon>Polychaeta</taxon>
        <taxon>Sedentaria</taxon>
        <taxon>Canalipalpata</taxon>
        <taxon>Sabellida</taxon>
        <taxon>Oweniida</taxon>
        <taxon>Oweniidae</taxon>
        <taxon>Owenia</taxon>
    </lineage>
</organism>
<dbReference type="Gene3D" id="3.10.100.10">
    <property type="entry name" value="Mannose-Binding Protein A, subunit A"/>
    <property type="match status" value="1"/>
</dbReference>
<gene>
    <name evidence="1" type="ORF">OFUS_LOCUS1280</name>
</gene>
<comment type="caution">
    <text evidence="1">The sequence shown here is derived from an EMBL/GenBank/DDBJ whole genome shotgun (WGS) entry which is preliminary data.</text>
</comment>
<dbReference type="Pfam" id="PF00059">
    <property type="entry name" value="Lectin_C"/>
    <property type="match status" value="1"/>
</dbReference>
<evidence type="ECO:0000313" key="1">
    <source>
        <dbReference type="EMBL" id="CAH1773717.1"/>
    </source>
</evidence>
<dbReference type="InterPro" id="IPR016186">
    <property type="entry name" value="C-type_lectin-like/link_sf"/>
</dbReference>